<dbReference type="PROSITE" id="PS00211">
    <property type="entry name" value="ABC_TRANSPORTER_1"/>
    <property type="match status" value="1"/>
</dbReference>
<comment type="caution">
    <text evidence="10">The sequence shown here is derived from an EMBL/GenBank/DDBJ whole genome shotgun (WGS) entry which is preliminary data.</text>
</comment>
<dbReference type="SUPFAM" id="SSF50331">
    <property type="entry name" value="MOP-like"/>
    <property type="match status" value="1"/>
</dbReference>
<dbReference type="EMBL" id="MDEO01000028">
    <property type="protein sequence ID" value="OCX21547.1"/>
    <property type="molecule type" value="Genomic_DNA"/>
</dbReference>
<keyword evidence="6 8" id="KW-1278">Translocase</keyword>
<dbReference type="EC" id="7.6.2.11" evidence="8"/>
<dbReference type="InterPro" id="IPR013611">
    <property type="entry name" value="Transp-assoc_OB_typ2"/>
</dbReference>
<dbReference type="Gene3D" id="3.40.50.300">
    <property type="entry name" value="P-loop containing nucleotide triphosphate hydrolases"/>
    <property type="match status" value="1"/>
</dbReference>
<evidence type="ECO:0000256" key="6">
    <source>
        <dbReference type="ARBA" id="ARBA00022967"/>
    </source>
</evidence>
<dbReference type="InterPro" id="IPR017871">
    <property type="entry name" value="ABC_transporter-like_CS"/>
</dbReference>
<dbReference type="PROSITE" id="PS50893">
    <property type="entry name" value="ABC_TRANSPORTER_2"/>
    <property type="match status" value="1"/>
</dbReference>
<comment type="similarity">
    <text evidence="8">Belongs to the ABC transporter superfamily. Spermidine/putrescine importer (TC 3.A.1.11.1) family.</text>
</comment>
<keyword evidence="1 8" id="KW-0813">Transport</keyword>
<dbReference type="Gene3D" id="2.40.50.100">
    <property type="match status" value="1"/>
</dbReference>
<dbReference type="GO" id="GO:0015417">
    <property type="term" value="F:ABC-type polyamine transporter activity"/>
    <property type="evidence" value="ECO:0007669"/>
    <property type="project" value="UniProtKB-EC"/>
</dbReference>
<dbReference type="InterPro" id="IPR008995">
    <property type="entry name" value="Mo/tungstate-bd_C_term_dom"/>
</dbReference>
<keyword evidence="7 8" id="KW-0472">Membrane</keyword>
<evidence type="ECO:0000256" key="1">
    <source>
        <dbReference type="ARBA" id="ARBA00022448"/>
    </source>
</evidence>
<dbReference type="InterPro" id="IPR003593">
    <property type="entry name" value="AAA+_ATPase"/>
</dbReference>
<dbReference type="Pfam" id="PF08402">
    <property type="entry name" value="TOBE_2"/>
    <property type="match status" value="1"/>
</dbReference>
<dbReference type="GO" id="GO:0043190">
    <property type="term" value="C:ATP-binding cassette (ABC) transporter complex"/>
    <property type="evidence" value="ECO:0007669"/>
    <property type="project" value="InterPro"/>
</dbReference>
<accession>A0A1C2E3G9</accession>
<dbReference type="InterPro" id="IPR050093">
    <property type="entry name" value="ABC_SmlMolc_Importer"/>
</dbReference>
<dbReference type="SUPFAM" id="SSF52540">
    <property type="entry name" value="P-loop containing nucleoside triphosphate hydrolases"/>
    <property type="match status" value="1"/>
</dbReference>
<dbReference type="FunFam" id="3.40.50.300:FF:000133">
    <property type="entry name" value="Spermidine/putrescine import ATP-binding protein PotA"/>
    <property type="match status" value="1"/>
</dbReference>
<dbReference type="InterPro" id="IPR027417">
    <property type="entry name" value="P-loop_NTPase"/>
</dbReference>
<proteinExistence type="inferred from homology"/>
<feature type="domain" description="ABC transporter" evidence="9">
    <location>
        <begin position="27"/>
        <end position="257"/>
    </location>
</feature>
<keyword evidence="11" id="KW-1185">Reference proteome</keyword>
<evidence type="ECO:0000313" key="11">
    <source>
        <dbReference type="Proteomes" id="UP000094412"/>
    </source>
</evidence>
<comment type="function">
    <text evidence="8">Part of the ABC transporter complex PotABCD involved in spermidine/putrescine import. Responsible for energy coupling to the transport system.</text>
</comment>
<dbReference type="RefSeq" id="WP_065997352.1">
    <property type="nucleotide sequence ID" value="NZ_MDEO01000028.1"/>
</dbReference>
<dbReference type="PANTHER" id="PTHR42781">
    <property type="entry name" value="SPERMIDINE/PUTRESCINE IMPORT ATP-BINDING PROTEIN POTA"/>
    <property type="match status" value="1"/>
</dbReference>
<dbReference type="OrthoDB" id="9802264at2"/>
<sequence length="384" mass="43087">MSNATVTGPRPGQKFAPWEDSSAKPLAEFRSVAKRFGDFTAISDFSLKIYEREFFALLGPSGCGKSTVMRMLAGFETPSAGEILLGNQNIVPVEPHERPVNMMFQSYALFPHLTVEDNIAFGLRRMKMPKVQIEQRVSEMLALVQMDKFRRRRPHQISGGQKQRVALARSLARRPKLLLLDEPMAALDKKLRRETQLELVDIQCRLGTTFIIVTHDQEEAMTVASRIAVMDHGKLVQVATPLETYENPANRHVAEFVGDTNIFPGTIEPAGQGMCRLRDDASGCSFLATQSKPFVAGKRYFLNIRPEKMEMTAGHPQDGDNCIEGRVLDIAYLGNLSTYYVDIGQPKPLLVQMTNSQRVQSGHFSYNDQVWVSWHPNDGLLLDC</sequence>
<keyword evidence="4 8" id="KW-0547">Nucleotide-binding</keyword>
<keyword evidence="2 8" id="KW-1003">Cell membrane</keyword>
<dbReference type="SMART" id="SM00382">
    <property type="entry name" value="AAA"/>
    <property type="match status" value="1"/>
</dbReference>
<reference evidence="10 11" key="1">
    <citation type="submission" date="2016-08" db="EMBL/GenBank/DDBJ databases">
        <title>Whole genome sequence of Mesorhizobium sp. strain UASWS1009 isolated from industrial sewage.</title>
        <authorList>
            <person name="Crovadore J."/>
            <person name="Calmin G."/>
            <person name="Chablais R."/>
            <person name="Cochard B."/>
            <person name="Lefort F."/>
        </authorList>
    </citation>
    <scope>NUCLEOTIDE SEQUENCE [LARGE SCALE GENOMIC DNA]</scope>
    <source>
        <strain evidence="10 11">UASWS1009</strain>
    </source>
</reference>
<evidence type="ECO:0000259" key="9">
    <source>
        <dbReference type="PROSITE" id="PS50893"/>
    </source>
</evidence>
<evidence type="ECO:0000256" key="5">
    <source>
        <dbReference type="ARBA" id="ARBA00022840"/>
    </source>
</evidence>
<dbReference type="GO" id="GO:0016887">
    <property type="term" value="F:ATP hydrolysis activity"/>
    <property type="evidence" value="ECO:0007669"/>
    <property type="project" value="InterPro"/>
</dbReference>
<dbReference type="AlphaFoldDB" id="A0A1C2E3G9"/>
<evidence type="ECO:0000256" key="7">
    <source>
        <dbReference type="ARBA" id="ARBA00023136"/>
    </source>
</evidence>
<name>A0A1C2E3G9_9HYPH</name>
<dbReference type="InterPro" id="IPR005893">
    <property type="entry name" value="PotA-like"/>
</dbReference>
<comment type="catalytic activity">
    <reaction evidence="8">
        <text>ATP + H2O + polyamine-[polyamine-binding protein]Side 1 = ADP + phosphate + polyamineSide 2 + [polyamine-binding protein]Side 1.</text>
        <dbReference type="EC" id="7.6.2.11"/>
    </reaction>
</comment>
<keyword evidence="3" id="KW-0997">Cell inner membrane</keyword>
<dbReference type="InterPro" id="IPR003439">
    <property type="entry name" value="ABC_transporter-like_ATP-bd"/>
</dbReference>
<organism evidence="10 11">
    <name type="scientific">Mesorhizobium hungaricum</name>
    <dbReference type="NCBI Taxonomy" id="1566387"/>
    <lineage>
        <taxon>Bacteria</taxon>
        <taxon>Pseudomonadati</taxon>
        <taxon>Pseudomonadota</taxon>
        <taxon>Alphaproteobacteria</taxon>
        <taxon>Hyphomicrobiales</taxon>
        <taxon>Phyllobacteriaceae</taxon>
        <taxon>Mesorhizobium</taxon>
    </lineage>
</organism>
<comment type="subunit">
    <text evidence="8">The complex is composed of two ATP-binding proteins (PotA), two transmembrane proteins (PotB and PotC) and a solute-binding protein (PotD).</text>
</comment>
<dbReference type="GO" id="GO:0005524">
    <property type="term" value="F:ATP binding"/>
    <property type="evidence" value="ECO:0007669"/>
    <property type="project" value="UniProtKB-KW"/>
</dbReference>
<evidence type="ECO:0000256" key="2">
    <source>
        <dbReference type="ARBA" id="ARBA00022475"/>
    </source>
</evidence>
<evidence type="ECO:0000256" key="4">
    <source>
        <dbReference type="ARBA" id="ARBA00022741"/>
    </source>
</evidence>
<dbReference type="NCBIfam" id="TIGR01187">
    <property type="entry name" value="potA"/>
    <property type="match status" value="1"/>
</dbReference>
<protein>
    <recommendedName>
        <fullName evidence="8">Spermidine/putrescine import ATP-binding protein PotA</fullName>
        <ecNumber evidence="8">7.6.2.11</ecNumber>
    </recommendedName>
</protein>
<evidence type="ECO:0000256" key="3">
    <source>
        <dbReference type="ARBA" id="ARBA00022519"/>
    </source>
</evidence>
<dbReference type="Proteomes" id="UP000094412">
    <property type="component" value="Unassembled WGS sequence"/>
</dbReference>
<dbReference type="PANTHER" id="PTHR42781:SF5">
    <property type="entry name" value="PUTRESCINE TRANSPORT ATP-BINDING PROTEIN POTG"/>
    <property type="match status" value="1"/>
</dbReference>
<gene>
    <name evidence="8" type="primary">potA</name>
    <name evidence="10" type="ORF">QV13_07805</name>
</gene>
<dbReference type="Pfam" id="PF00005">
    <property type="entry name" value="ABC_tran"/>
    <property type="match status" value="1"/>
</dbReference>
<keyword evidence="5 8" id="KW-0067">ATP-binding</keyword>
<evidence type="ECO:0000256" key="8">
    <source>
        <dbReference type="RuleBase" id="RU364083"/>
    </source>
</evidence>
<dbReference type="GO" id="GO:0015847">
    <property type="term" value="P:putrescine transport"/>
    <property type="evidence" value="ECO:0007669"/>
    <property type="project" value="UniProtKB-ARBA"/>
</dbReference>
<evidence type="ECO:0000313" key="10">
    <source>
        <dbReference type="EMBL" id="OCX21547.1"/>
    </source>
</evidence>
<dbReference type="STRING" id="1566387.QV13_07805"/>